<proteinExistence type="predicted"/>
<name>A0A7E5A215_PANRE</name>
<keyword evidence="1" id="KW-1185">Reference proteome</keyword>
<organism evidence="1 2">
    <name type="scientific">Panagrellus redivivus</name>
    <name type="common">Microworm</name>
    <dbReference type="NCBI Taxonomy" id="6233"/>
    <lineage>
        <taxon>Eukaryota</taxon>
        <taxon>Metazoa</taxon>
        <taxon>Ecdysozoa</taxon>
        <taxon>Nematoda</taxon>
        <taxon>Chromadorea</taxon>
        <taxon>Rhabditida</taxon>
        <taxon>Tylenchina</taxon>
        <taxon>Panagrolaimomorpha</taxon>
        <taxon>Panagrolaimoidea</taxon>
        <taxon>Panagrolaimidae</taxon>
        <taxon>Panagrellus</taxon>
    </lineage>
</organism>
<dbReference type="Proteomes" id="UP000492821">
    <property type="component" value="Unassembled WGS sequence"/>
</dbReference>
<accession>A0A7E5A215</accession>
<evidence type="ECO:0000313" key="2">
    <source>
        <dbReference type="WBParaSite" id="Pan_g9039.t1"/>
    </source>
</evidence>
<protein>
    <submittedName>
        <fullName evidence="2">Guanylate cyclase domain-containing protein</fullName>
    </submittedName>
</protein>
<sequence>MDDILRFNDNESPLREVLMSMFASQFVKFTYDELMTFMKAQKRGFRVLFAIFDVAETLKDYFTDLKAQLDERLPSFVGHKTTDLSQVGIFYNSDVPTTWNLPLNENENVSV</sequence>
<reference evidence="2" key="2">
    <citation type="submission" date="2020-10" db="UniProtKB">
        <authorList>
            <consortium name="WormBaseParasite"/>
        </authorList>
    </citation>
    <scope>IDENTIFICATION</scope>
</reference>
<evidence type="ECO:0000313" key="1">
    <source>
        <dbReference type="Proteomes" id="UP000492821"/>
    </source>
</evidence>
<dbReference type="WBParaSite" id="Pan_g9039.t1">
    <property type="protein sequence ID" value="Pan_g9039.t1"/>
    <property type="gene ID" value="Pan_g9039"/>
</dbReference>
<reference evidence="1" key="1">
    <citation type="journal article" date="2013" name="Genetics">
        <title>The draft genome and transcriptome of Panagrellus redivivus are shaped by the harsh demands of a free-living lifestyle.</title>
        <authorList>
            <person name="Srinivasan J."/>
            <person name="Dillman A.R."/>
            <person name="Macchietto M.G."/>
            <person name="Heikkinen L."/>
            <person name="Lakso M."/>
            <person name="Fracchia K.M."/>
            <person name="Antoshechkin I."/>
            <person name="Mortazavi A."/>
            <person name="Wong G."/>
            <person name="Sternberg P.W."/>
        </authorList>
    </citation>
    <scope>NUCLEOTIDE SEQUENCE [LARGE SCALE GENOMIC DNA]</scope>
    <source>
        <strain evidence="1">MT8872</strain>
    </source>
</reference>
<dbReference type="AlphaFoldDB" id="A0A7E5A215"/>